<proteinExistence type="predicted"/>
<evidence type="ECO:0000313" key="2">
    <source>
        <dbReference type="Proteomes" id="UP001549773"/>
    </source>
</evidence>
<name>A0ABV2TST5_9FLAO</name>
<evidence type="ECO:0000313" key="1">
    <source>
        <dbReference type="EMBL" id="MET7028314.1"/>
    </source>
</evidence>
<comment type="caution">
    <text evidence="1">The sequence shown here is derived from an EMBL/GenBank/DDBJ whole genome shotgun (WGS) entry which is preliminary data.</text>
</comment>
<dbReference type="Proteomes" id="UP001549773">
    <property type="component" value="Unassembled WGS sequence"/>
</dbReference>
<protein>
    <submittedName>
        <fullName evidence="1">Uncharacterized protein</fullName>
    </submittedName>
</protein>
<keyword evidence="2" id="KW-1185">Reference proteome</keyword>
<dbReference type="EMBL" id="JBEWYP010000001">
    <property type="protein sequence ID" value="MET7028314.1"/>
    <property type="molecule type" value="Genomic_DNA"/>
</dbReference>
<gene>
    <name evidence="1" type="ORF">ABXZ32_02855</name>
</gene>
<accession>A0ABV2TST5</accession>
<sequence length="206" mass="24311">MIDKLGGKWLNVSGGRPFGQPFLIVFENGKIKYSFLNKNSKNLVLAETKQDKFNEDVSSFTKIEIINPNRIRLFRKGVRHILIHDVESRTEDVIFEEDYVRLLPTKSHLSESRIQLMKYDLNWKHEKVIIEFNTILDRTYIQEINKRLNQQGTTILLEKIDQTLLFSMLYNNFRTLIMPIINVDDEKMILCGFPEKPYEVIAMRTN</sequence>
<organism evidence="1 2">
    <name type="scientific">Sediminicola luteus</name>
    <dbReference type="NCBI Taxonomy" id="319238"/>
    <lineage>
        <taxon>Bacteria</taxon>
        <taxon>Pseudomonadati</taxon>
        <taxon>Bacteroidota</taxon>
        <taxon>Flavobacteriia</taxon>
        <taxon>Flavobacteriales</taxon>
        <taxon>Flavobacteriaceae</taxon>
        <taxon>Sediminicola</taxon>
    </lineage>
</organism>
<dbReference type="RefSeq" id="WP_354617172.1">
    <property type="nucleotide sequence ID" value="NZ_JBEWYP010000001.1"/>
</dbReference>
<reference evidence="1 2" key="1">
    <citation type="submission" date="2024-07" db="EMBL/GenBank/DDBJ databases">
        <title>The genome sequence of type strain Sediminicola luteus GDMCC 1.2596T.</title>
        <authorList>
            <person name="Liu Y."/>
        </authorList>
    </citation>
    <scope>NUCLEOTIDE SEQUENCE [LARGE SCALE GENOMIC DNA]</scope>
    <source>
        <strain evidence="1 2">GDMCC 1.2596</strain>
    </source>
</reference>